<dbReference type="EMBL" id="QUSF01000003">
    <property type="protein sequence ID" value="RLW11692.1"/>
    <property type="molecule type" value="Genomic_DNA"/>
</dbReference>
<comment type="caution">
    <text evidence="1">The sequence shown here is derived from an EMBL/GenBank/DDBJ whole genome shotgun (WGS) entry which is preliminary data.</text>
</comment>
<evidence type="ECO:0000313" key="2">
    <source>
        <dbReference type="Proteomes" id="UP000276834"/>
    </source>
</evidence>
<dbReference type="AlphaFoldDB" id="A0A3L8SZ11"/>
<dbReference type="Proteomes" id="UP000276834">
    <property type="component" value="Unassembled WGS sequence"/>
</dbReference>
<evidence type="ECO:0000313" key="1">
    <source>
        <dbReference type="EMBL" id="RLW11692.1"/>
    </source>
</evidence>
<name>A0A3L8SZ11_CHLGU</name>
<protein>
    <submittedName>
        <fullName evidence="1">Uncharacterized protein</fullName>
    </submittedName>
</protein>
<accession>A0A3L8SZ11</accession>
<keyword evidence="2" id="KW-1185">Reference proteome</keyword>
<reference evidence="1 2" key="1">
    <citation type="journal article" date="2018" name="Proc. R. Soc. B">
        <title>A non-coding region near Follistatin controls head colour polymorphism in the Gouldian finch.</title>
        <authorList>
            <person name="Toomey M.B."/>
            <person name="Marques C.I."/>
            <person name="Andrade P."/>
            <person name="Araujo P.M."/>
            <person name="Sabatino S."/>
            <person name="Gazda M.A."/>
            <person name="Afonso S."/>
            <person name="Lopes R.J."/>
            <person name="Corbo J.C."/>
            <person name="Carneiro M."/>
        </authorList>
    </citation>
    <scope>NUCLEOTIDE SEQUENCE [LARGE SCALE GENOMIC DNA]</scope>
    <source>
        <strain evidence="1">Red01</strain>
        <tissue evidence="1">Muscle</tissue>
    </source>
</reference>
<organism evidence="1 2">
    <name type="scientific">Chloebia gouldiae</name>
    <name type="common">Gouldian finch</name>
    <name type="synonym">Erythrura gouldiae</name>
    <dbReference type="NCBI Taxonomy" id="44316"/>
    <lineage>
        <taxon>Eukaryota</taxon>
        <taxon>Metazoa</taxon>
        <taxon>Chordata</taxon>
        <taxon>Craniata</taxon>
        <taxon>Vertebrata</taxon>
        <taxon>Euteleostomi</taxon>
        <taxon>Archelosauria</taxon>
        <taxon>Archosauria</taxon>
        <taxon>Dinosauria</taxon>
        <taxon>Saurischia</taxon>
        <taxon>Theropoda</taxon>
        <taxon>Coelurosauria</taxon>
        <taxon>Aves</taxon>
        <taxon>Neognathae</taxon>
        <taxon>Neoaves</taxon>
        <taxon>Telluraves</taxon>
        <taxon>Australaves</taxon>
        <taxon>Passeriformes</taxon>
        <taxon>Passeroidea</taxon>
        <taxon>Passeridae</taxon>
        <taxon>Chloebia</taxon>
    </lineage>
</organism>
<gene>
    <name evidence="1" type="ORF">DV515_00001833</name>
</gene>
<sequence length="59" mass="6498">MTEPEMMAQLVIRARSCLNSLSGKGICSLTSLPRFPGERNTQADTLTMTVLITIPNIFK</sequence>
<proteinExistence type="predicted"/>